<organism evidence="3">
    <name type="scientific">Absidia glauca</name>
    <name type="common">Pin mould</name>
    <dbReference type="NCBI Taxonomy" id="4829"/>
    <lineage>
        <taxon>Eukaryota</taxon>
        <taxon>Fungi</taxon>
        <taxon>Fungi incertae sedis</taxon>
        <taxon>Mucoromycota</taxon>
        <taxon>Mucoromycotina</taxon>
        <taxon>Mucoromycetes</taxon>
        <taxon>Mucorales</taxon>
        <taxon>Cunninghamellaceae</taxon>
        <taxon>Absidia</taxon>
    </lineage>
</organism>
<dbReference type="GO" id="GO:0000307">
    <property type="term" value="C:cyclin-dependent protein kinase holoenzyme complex"/>
    <property type="evidence" value="ECO:0007669"/>
    <property type="project" value="TreeGrafter"/>
</dbReference>
<reference evidence="3" key="1">
    <citation type="submission" date="2016-04" db="EMBL/GenBank/DDBJ databases">
        <authorList>
            <person name="Evans L.H."/>
            <person name="Alamgir A."/>
            <person name="Owens N."/>
            <person name="Weber N.D."/>
            <person name="Virtaneva K."/>
            <person name="Barbian K."/>
            <person name="Babar A."/>
            <person name="Rosenke K."/>
        </authorList>
    </citation>
    <scope>NUCLEOTIDE SEQUENCE [LARGE SCALE GENOMIC DNA]</scope>
    <source>
        <strain evidence="3">CBS 101.48</strain>
    </source>
</reference>
<dbReference type="GO" id="GO:0019901">
    <property type="term" value="F:protein kinase binding"/>
    <property type="evidence" value="ECO:0007669"/>
    <property type="project" value="InterPro"/>
</dbReference>
<protein>
    <recommendedName>
        <fullName evidence="2">Cyclin N-terminal domain-containing protein</fullName>
    </recommendedName>
</protein>
<keyword evidence="4" id="KW-1185">Reference proteome</keyword>
<proteinExistence type="predicted"/>
<evidence type="ECO:0000313" key="3">
    <source>
        <dbReference type="EMBL" id="SAM07956.1"/>
    </source>
</evidence>
<dbReference type="GO" id="GO:0005634">
    <property type="term" value="C:nucleus"/>
    <property type="evidence" value="ECO:0007669"/>
    <property type="project" value="TreeGrafter"/>
</dbReference>
<accession>A0A163K2H5</accession>
<dbReference type="Gene3D" id="1.10.472.10">
    <property type="entry name" value="Cyclin-like"/>
    <property type="match status" value="1"/>
</dbReference>
<feature type="region of interest" description="Disordered" evidence="1">
    <location>
        <begin position="199"/>
        <end position="219"/>
    </location>
</feature>
<dbReference type="InterPro" id="IPR013922">
    <property type="entry name" value="Cyclin_PHO80-like"/>
</dbReference>
<dbReference type="InParanoid" id="A0A163K2H5"/>
<dbReference type="InterPro" id="IPR036915">
    <property type="entry name" value="Cyclin-like_sf"/>
</dbReference>
<dbReference type="InterPro" id="IPR006671">
    <property type="entry name" value="Cyclin_N"/>
</dbReference>
<dbReference type="GO" id="GO:0016538">
    <property type="term" value="F:cyclin-dependent protein serine/threonine kinase regulator activity"/>
    <property type="evidence" value="ECO:0007669"/>
    <property type="project" value="TreeGrafter"/>
</dbReference>
<dbReference type="EMBL" id="LT554871">
    <property type="protein sequence ID" value="SAM07956.1"/>
    <property type="molecule type" value="Genomic_DNA"/>
</dbReference>
<evidence type="ECO:0000256" key="1">
    <source>
        <dbReference type="SAM" id="MobiDB-lite"/>
    </source>
</evidence>
<feature type="domain" description="Cyclin N-terminal" evidence="2">
    <location>
        <begin position="64"/>
        <end position="162"/>
    </location>
</feature>
<dbReference type="Pfam" id="PF00134">
    <property type="entry name" value="Cyclin_N"/>
    <property type="match status" value="1"/>
</dbReference>
<name>A0A163K2H5_ABSGL</name>
<dbReference type="Proteomes" id="UP000078561">
    <property type="component" value="Unassembled WGS sequence"/>
</dbReference>
<dbReference type="PANTHER" id="PTHR15615">
    <property type="match status" value="1"/>
</dbReference>
<dbReference type="OrthoDB" id="10250320at2759"/>
<dbReference type="CDD" id="cd20557">
    <property type="entry name" value="CYCLIN_ScPCL1-like"/>
    <property type="match status" value="1"/>
</dbReference>
<sequence>MTNMLYSQLEKSWMDSRVSPELITLLTHQVGKIVPLPSHCSTRPTKYNRPTAHSNVTDPTAIPALEEFIDLLTRRSRTRTGTVLVALILLTRLSQRLGLVATTGLDSAPQRIFLASLIISTKLIHDTSPKNKHWLTFANGYFELDEINLMEKQFLTLMDFNLMVSDYEFAQAVDRYQQLQKDRCLSNININTTITHFSRSGNTNRKRTTKTRRWQDNTPDCLVSPNRNVALAGKNATVTRRSLPTSSSTSSLVSALSASSSSSSSSSLMTLSLSSTPVFDPLLSHSTSLSSCKSHSLESPLKPIRWNDSRLCDTDMNKAWCYPTKCKSPLFSV</sequence>
<evidence type="ECO:0000259" key="2">
    <source>
        <dbReference type="Pfam" id="PF00134"/>
    </source>
</evidence>
<dbReference type="AlphaFoldDB" id="A0A163K2H5"/>
<dbReference type="PANTHER" id="PTHR15615:SF10">
    <property type="entry name" value="PHO85 CYCLIN-2-RELATED"/>
    <property type="match status" value="1"/>
</dbReference>
<dbReference type="SUPFAM" id="SSF47954">
    <property type="entry name" value="Cyclin-like"/>
    <property type="match status" value="1"/>
</dbReference>
<dbReference type="STRING" id="4829.A0A163K2H5"/>
<gene>
    <name evidence="3" type="primary">ABSGL_13614.1 scaffold 14267</name>
</gene>
<evidence type="ECO:0000313" key="4">
    <source>
        <dbReference type="Proteomes" id="UP000078561"/>
    </source>
</evidence>